<dbReference type="EMBL" id="CM041536">
    <property type="protein sequence ID" value="KAI3370979.1"/>
    <property type="molecule type" value="Genomic_DNA"/>
</dbReference>
<keyword evidence="2" id="KW-1185">Reference proteome</keyword>
<organism evidence="1 2">
    <name type="scientific">Scortum barcoo</name>
    <name type="common">barcoo grunter</name>
    <dbReference type="NCBI Taxonomy" id="214431"/>
    <lineage>
        <taxon>Eukaryota</taxon>
        <taxon>Metazoa</taxon>
        <taxon>Chordata</taxon>
        <taxon>Craniata</taxon>
        <taxon>Vertebrata</taxon>
        <taxon>Euteleostomi</taxon>
        <taxon>Actinopterygii</taxon>
        <taxon>Neopterygii</taxon>
        <taxon>Teleostei</taxon>
        <taxon>Neoteleostei</taxon>
        <taxon>Acanthomorphata</taxon>
        <taxon>Eupercaria</taxon>
        <taxon>Centrarchiformes</taxon>
        <taxon>Terapontoidei</taxon>
        <taxon>Terapontidae</taxon>
        <taxon>Scortum</taxon>
    </lineage>
</organism>
<proteinExistence type="predicted"/>
<evidence type="ECO:0000313" key="2">
    <source>
        <dbReference type="Proteomes" id="UP000831701"/>
    </source>
</evidence>
<evidence type="ECO:0000313" key="1">
    <source>
        <dbReference type="EMBL" id="KAI3370979.1"/>
    </source>
</evidence>
<gene>
    <name evidence="1" type="ORF">L3Q82_023634</name>
</gene>
<reference evidence="1" key="1">
    <citation type="submission" date="2022-04" db="EMBL/GenBank/DDBJ databases">
        <title>Jade perch genome.</title>
        <authorList>
            <person name="Chao B."/>
        </authorList>
    </citation>
    <scope>NUCLEOTIDE SEQUENCE</scope>
    <source>
        <strain evidence="1">CB-2022</strain>
    </source>
</reference>
<dbReference type="Proteomes" id="UP000831701">
    <property type="component" value="Chromosome 6"/>
</dbReference>
<protein>
    <submittedName>
        <fullName evidence="1">Uncharacterized protein</fullName>
    </submittedName>
</protein>
<accession>A0ACB8WT83</accession>
<name>A0ACB8WT83_9TELE</name>
<feature type="non-terminal residue" evidence="1">
    <location>
        <position position="1"/>
    </location>
</feature>
<sequence length="1696" mass="180515">PPCVTLISPLVAVDGRPWRASPPAAQQLTRAGCALSPADRYSTKMASEGASGEQPPPVQTLATAVLGGVDTKCEFNMDNLSKPELLTLLSIMEGELEARDLVIEALRAQRKEVFLQERYGHYSLTDPFLALQRDFECGVPGGDKERRPLGSSPISVLEAVMAHCRKMQERMSAQLAAAESRQKRLEMEKLQLQSLEQDHRKLTAQLKDEREKNKHIVMMLVRECKQLATRVVEESQRFDELQARLDEESRTSGRLQEELSTERKRSQQMEAKMEKQLSEFDTEREQLRARLGREEAESHSLRQQVEQLRTEQGDGKDGAAVAQTAAAGAEPAAATSTPPKPKAVTSVSVATEPISSRTASCQTDLPPTEVEGPKKTPLTIPVKPTPANYVGLSLPKTSGRGIVHSSSGGLAQTENGSEGQAPHGLPTGVSPRVQAARYKFQEQDQNGTASQSPPARDLSPTNRDNFAAKQQARHTVTQVLSRFTSPPAGGGGPLRPGLPHSASEGGPFPGRLSHPIGLKSPTVARIDRGNPPPIPPKKPGLSQTPSPPHPPIKVVGDSSRSPGAGLKPATPQLPPKPALDLVPALTASQVGACPPSRSPGPGRGPQRQPAAACAECPPVISPATTVSSPSSINPPSTSSSVSAASSRSPRASAGSPLATASGWCPSVVSSLSGGGGPAAALDGGRPLLPQAASQGNVTLLSMLLNQPDPTTITTTSTNATSTTAMENKPNHLDQDHHLYHNHDHDLTSALFAAAQNGHTECVKLLLSSGSPADVSDENGFTPLHFAAAHGHGSCVEALLAAGAAVDSAAAGQTSLFMACEAGRLDCVRVLLNAGADRSLSTTDGCTALHAAVRSGHVDTLHLLLCHPTQGDPTVTPDPPAALALPTALLNQANNDGWTAAHMAAALGLKTINYKTILGVKCTYTFTADLYRVLVRLQCSGSGGSGSMCPVEALEEEVKGGASASASSQSVLGRVSVDQVTRWSQLASALGHAFTSYLQTVCGETQTAREEAQRPPLGLTPASIASILIGDTEWLPGQELPLSPWDLVRKPLSQRITVRLKGLSESCLDELALEYLFPLPMLHNYVRLVEQYGNLIFHGLEGSCQDDIAALVARCIKSKQEAGGLGCDVVRVEVEESLTKEQLLETFITCGFLVPAAGSGVAVPGGHTSHCVVVLLEGLEKASSLTGLLGDLCHSLDNRGSASPLLLHSGPHHFHEGSFLIATLSKPRLQGSELRLQQHFRWVTLRWDQEPLQGLLGRHLRRKLLHKTGTGVWTPDGVMERSVSWVGQVWQQLNACLSRLGTHEALLGPQLFLSCPVIPNNTQAVVRWLARLWNAVVVPRVEEAIISRVTAKRSSSSSSPSSQRPSPSNCGLSAGQQAVVKAALSILVNKAVLLGCPLPRHEIDRYLLEFRGGTFPLSAIGSYKGSGGGGGGGRKGRDSSKLRRSNTSPRKKGSPALNWSCSGSFREGSLSSTDVSFIANGKVQRFVEPVCLSVFSDDETDLIRESCRPCAPASQSQTSARFHPPLNVRLSFISLPQISRAKDNLILFSSSPSEATLPREAEQETAVQQRPQTAAVRQSSQAAVQSVDRRSGPRAKSQLPIPSSRGQQTRASTVAPGGSSSNNNHHHSGSPSRTLTPPSRSRSANISSSSRTKQAPPSSSSSNNNYYYRNNINDNNQSHEDIWILHRDLHENNNSSK</sequence>
<comment type="caution">
    <text evidence="1">The sequence shown here is derived from an EMBL/GenBank/DDBJ whole genome shotgun (WGS) entry which is preliminary data.</text>
</comment>